<proteinExistence type="predicted"/>
<dbReference type="Pfam" id="PF04724">
    <property type="entry name" value="Glyco_transf_17"/>
    <property type="match status" value="1"/>
</dbReference>
<evidence type="ECO:0000313" key="3">
    <source>
        <dbReference type="EMBL" id="CAI4012024.1"/>
    </source>
</evidence>
<evidence type="ECO:0000256" key="2">
    <source>
        <dbReference type="SAM" id="SignalP"/>
    </source>
</evidence>
<dbReference type="GO" id="GO:0006044">
    <property type="term" value="P:N-acetylglucosamine metabolic process"/>
    <property type="evidence" value="ECO:0007669"/>
    <property type="project" value="TreeGrafter"/>
</dbReference>
<dbReference type="OrthoDB" id="6474464at2759"/>
<keyword evidence="2" id="KW-0732">Signal</keyword>
<feature type="chain" id="PRO_5043271496" evidence="2">
    <location>
        <begin position="16"/>
        <end position="383"/>
    </location>
</feature>
<sequence>MALVFFALLSSAVGAWPGACPLGGNERRHLDAARTEGMPDLAVALQLSSQKIHESTAGQSEPTPNSLTQGGFKPGDLPHNAGQSPSVHDVCQDFLLRDKAKNAIALSPRASPAKLIDTFAFVDSYEVEELLLRFYEMGEEVSEIHIVEGDRDFTGGMKPYNFDALLNSGQLDPWKNKITYHQVKIPEGVKGYAIQGFQRRELRSQMNWLKDYDQSDMLLESDLDEIVSHKVLRALKWCKPGGGVWRSHVRMKDLTYSVAWSRLSGFSDYPTTVGFMSEHEGEVPKLARDLGFIDRPNELSAMDGSHVAWHFSFMLNSSALAHKLFIRVEGRFHYAQGFQTEADLATFIENTFYSDPSRHDPEIHPSNVEHPEKFPNILRNVTW</sequence>
<dbReference type="InterPro" id="IPR006813">
    <property type="entry name" value="Glyco_trans_17"/>
</dbReference>
<feature type="compositionally biased region" description="Polar residues" evidence="1">
    <location>
        <begin position="52"/>
        <end position="69"/>
    </location>
</feature>
<dbReference type="GO" id="GO:0003830">
    <property type="term" value="F:beta-1,4-mannosylglycoprotein 4-beta-N-acetylglucosaminyltransferase activity"/>
    <property type="evidence" value="ECO:0007669"/>
    <property type="project" value="InterPro"/>
</dbReference>
<dbReference type="EMBL" id="CAMXCT010005323">
    <property type="protein sequence ID" value="CAI4012024.1"/>
    <property type="molecule type" value="Genomic_DNA"/>
</dbReference>
<gene>
    <name evidence="3" type="ORF">C1SCF055_LOCUS37134</name>
</gene>
<dbReference type="PANTHER" id="PTHR12224:SF0">
    <property type="entry name" value="BETA-1,4-MANNOSYL-GLYCOPROTEIN 4-BETA-N-ACETYLGLUCOSAMINYLTRANSFERASE"/>
    <property type="match status" value="1"/>
</dbReference>
<organism evidence="3">
    <name type="scientific">Cladocopium goreaui</name>
    <dbReference type="NCBI Taxonomy" id="2562237"/>
    <lineage>
        <taxon>Eukaryota</taxon>
        <taxon>Sar</taxon>
        <taxon>Alveolata</taxon>
        <taxon>Dinophyceae</taxon>
        <taxon>Suessiales</taxon>
        <taxon>Symbiodiniaceae</taxon>
        <taxon>Cladocopium</taxon>
    </lineage>
</organism>
<name>A0A9P1DKL6_9DINO</name>
<feature type="region of interest" description="Disordered" evidence="1">
    <location>
        <begin position="52"/>
        <end position="85"/>
    </location>
</feature>
<dbReference type="EMBL" id="CAMXCT020005323">
    <property type="protein sequence ID" value="CAL1165399.1"/>
    <property type="molecule type" value="Genomic_DNA"/>
</dbReference>
<evidence type="ECO:0000313" key="6">
    <source>
        <dbReference type="Proteomes" id="UP001152797"/>
    </source>
</evidence>
<evidence type="ECO:0000313" key="5">
    <source>
        <dbReference type="EMBL" id="CAL4799336.1"/>
    </source>
</evidence>
<comment type="caution">
    <text evidence="3">The sequence shown here is derived from an EMBL/GenBank/DDBJ whole genome shotgun (WGS) entry which is preliminary data.</text>
</comment>
<keyword evidence="6" id="KW-1185">Reference proteome</keyword>
<accession>A0A9P1DKL6</accession>
<evidence type="ECO:0000313" key="4">
    <source>
        <dbReference type="EMBL" id="CAL1165399.1"/>
    </source>
</evidence>
<dbReference type="AlphaFoldDB" id="A0A9P1DKL6"/>
<dbReference type="Proteomes" id="UP001152797">
    <property type="component" value="Unassembled WGS sequence"/>
</dbReference>
<reference evidence="3" key="1">
    <citation type="submission" date="2022-10" db="EMBL/GenBank/DDBJ databases">
        <authorList>
            <person name="Chen Y."/>
            <person name="Dougan E. K."/>
            <person name="Chan C."/>
            <person name="Rhodes N."/>
            <person name="Thang M."/>
        </authorList>
    </citation>
    <scope>NUCLEOTIDE SEQUENCE</scope>
</reference>
<dbReference type="EMBL" id="CAMXCT030005323">
    <property type="protein sequence ID" value="CAL4799336.1"/>
    <property type="molecule type" value="Genomic_DNA"/>
</dbReference>
<protein>
    <submittedName>
        <fullName evidence="5">Vesicular acetylcholine transporter</fullName>
    </submittedName>
</protein>
<dbReference type="GO" id="GO:0016020">
    <property type="term" value="C:membrane"/>
    <property type="evidence" value="ECO:0007669"/>
    <property type="project" value="InterPro"/>
</dbReference>
<reference evidence="4" key="2">
    <citation type="submission" date="2024-04" db="EMBL/GenBank/DDBJ databases">
        <authorList>
            <person name="Chen Y."/>
            <person name="Shah S."/>
            <person name="Dougan E. K."/>
            <person name="Thang M."/>
            <person name="Chan C."/>
        </authorList>
    </citation>
    <scope>NUCLEOTIDE SEQUENCE [LARGE SCALE GENOMIC DNA]</scope>
</reference>
<evidence type="ECO:0000256" key="1">
    <source>
        <dbReference type="SAM" id="MobiDB-lite"/>
    </source>
</evidence>
<feature type="signal peptide" evidence="2">
    <location>
        <begin position="1"/>
        <end position="15"/>
    </location>
</feature>
<dbReference type="PANTHER" id="PTHR12224">
    <property type="entry name" value="BETA-1,4-MANNOSYL-GLYCOPROTEIN BETA-1,4-N-ACETYLGLUCOSAMINYL-TRANSFERASE"/>
    <property type="match status" value="1"/>
</dbReference>